<feature type="transmembrane region" description="Helical" evidence="5">
    <location>
        <begin position="257"/>
        <end position="277"/>
    </location>
</feature>
<sequence>QRWFPEDRDKKPTPPVKRGWTTARVFLVLVGALTLFILINIAKGWYSEWLWFNSLGYGSVFTTILKTKVLIFFSAAFIFGILFLGNLVLATRLAPKTEPSFWPWAIVRRLQPILRWNVILGTVLLSLIFGLVAQGNWEVVLRFFNGQPFGITDPVFHREISFYVFSLPFLHLLRGWLLSALIVTLLGSAGVYLLSYTVQRLRFDFARPVLAHIGGLVIAILGLFAWGYWLGIWELVFSTRGVVFGASYADMHAKLPAQWILLAVVLIVIGLVLVSVWQRKFRWLLYGIGGWIVVAIIVGGIFPAVVQRFQVEPNELAREKPYIEYNIQFTREAFALNRIEEQPFPAEEAPTPQDIAQNEVTINNIRLWDPRPLKDTYTHIQSIRLYYDFNDVDVDRYTIDGEYRQVMLSARELSAEKLPVQA</sequence>
<evidence type="ECO:0000256" key="1">
    <source>
        <dbReference type="ARBA" id="ARBA00022475"/>
    </source>
</evidence>
<feature type="non-terminal residue" evidence="6">
    <location>
        <position position="1"/>
    </location>
</feature>
<dbReference type="PANTHER" id="PTHR39344:SF1">
    <property type="entry name" value="UPF0182 PROTEIN SLL1060"/>
    <property type="match status" value="1"/>
</dbReference>
<gene>
    <name evidence="6" type="ORF">S01H4_18478</name>
</gene>
<feature type="non-terminal residue" evidence="6">
    <location>
        <position position="422"/>
    </location>
</feature>
<accession>X1ABX6</accession>
<evidence type="ECO:0000256" key="2">
    <source>
        <dbReference type="ARBA" id="ARBA00022692"/>
    </source>
</evidence>
<proteinExistence type="predicted"/>
<feature type="transmembrane region" description="Helical" evidence="5">
    <location>
        <begin position="209"/>
        <end position="229"/>
    </location>
</feature>
<feature type="transmembrane region" description="Helical" evidence="5">
    <location>
        <begin position="114"/>
        <end position="133"/>
    </location>
</feature>
<keyword evidence="2 5" id="KW-0812">Transmembrane</keyword>
<dbReference type="GO" id="GO:0016020">
    <property type="term" value="C:membrane"/>
    <property type="evidence" value="ECO:0007669"/>
    <property type="project" value="InterPro"/>
</dbReference>
<evidence type="ECO:0000313" key="6">
    <source>
        <dbReference type="EMBL" id="GAG70198.1"/>
    </source>
</evidence>
<protein>
    <submittedName>
        <fullName evidence="6">Uncharacterized protein</fullName>
    </submittedName>
</protein>
<reference evidence="6" key="1">
    <citation type="journal article" date="2014" name="Front. Microbiol.">
        <title>High frequency of phylogenetically diverse reductive dehalogenase-homologous genes in deep subseafloor sedimentary metagenomes.</title>
        <authorList>
            <person name="Kawai M."/>
            <person name="Futagami T."/>
            <person name="Toyoda A."/>
            <person name="Takaki Y."/>
            <person name="Nishi S."/>
            <person name="Hori S."/>
            <person name="Arai W."/>
            <person name="Tsubouchi T."/>
            <person name="Morono Y."/>
            <person name="Uchiyama I."/>
            <person name="Ito T."/>
            <person name="Fujiyama A."/>
            <person name="Inagaki F."/>
            <person name="Takami H."/>
        </authorList>
    </citation>
    <scope>NUCLEOTIDE SEQUENCE</scope>
    <source>
        <strain evidence="6">Expedition CK06-06</strain>
    </source>
</reference>
<keyword evidence="1" id="KW-1003">Cell membrane</keyword>
<dbReference type="EMBL" id="BART01008194">
    <property type="protein sequence ID" value="GAG70198.1"/>
    <property type="molecule type" value="Genomic_DNA"/>
</dbReference>
<dbReference type="GO" id="GO:0005576">
    <property type="term" value="C:extracellular region"/>
    <property type="evidence" value="ECO:0007669"/>
    <property type="project" value="TreeGrafter"/>
</dbReference>
<dbReference type="InterPro" id="IPR005372">
    <property type="entry name" value="UPF0182"/>
</dbReference>
<evidence type="ECO:0000256" key="4">
    <source>
        <dbReference type="ARBA" id="ARBA00023136"/>
    </source>
</evidence>
<feature type="transmembrane region" description="Helical" evidence="5">
    <location>
        <begin position="21"/>
        <end position="42"/>
    </location>
</feature>
<keyword evidence="4 5" id="KW-0472">Membrane</keyword>
<dbReference type="Pfam" id="PF03699">
    <property type="entry name" value="UPF0182"/>
    <property type="match status" value="1"/>
</dbReference>
<dbReference type="AlphaFoldDB" id="X1ABX6"/>
<feature type="transmembrane region" description="Helical" evidence="5">
    <location>
        <begin position="284"/>
        <end position="306"/>
    </location>
</feature>
<feature type="transmembrane region" description="Helical" evidence="5">
    <location>
        <begin position="69"/>
        <end position="93"/>
    </location>
</feature>
<evidence type="ECO:0000256" key="3">
    <source>
        <dbReference type="ARBA" id="ARBA00022989"/>
    </source>
</evidence>
<name>X1ABX6_9ZZZZ</name>
<comment type="caution">
    <text evidence="6">The sequence shown here is derived from an EMBL/GenBank/DDBJ whole genome shotgun (WGS) entry which is preliminary data.</text>
</comment>
<organism evidence="6">
    <name type="scientific">marine sediment metagenome</name>
    <dbReference type="NCBI Taxonomy" id="412755"/>
    <lineage>
        <taxon>unclassified sequences</taxon>
        <taxon>metagenomes</taxon>
        <taxon>ecological metagenomes</taxon>
    </lineage>
</organism>
<keyword evidence="3 5" id="KW-1133">Transmembrane helix</keyword>
<evidence type="ECO:0000256" key="5">
    <source>
        <dbReference type="SAM" id="Phobius"/>
    </source>
</evidence>
<dbReference type="PANTHER" id="PTHR39344">
    <property type="entry name" value="UPF0182 PROTEIN SLL1060"/>
    <property type="match status" value="1"/>
</dbReference>
<feature type="transmembrane region" description="Helical" evidence="5">
    <location>
        <begin position="176"/>
        <end position="197"/>
    </location>
</feature>